<comment type="caution">
    <text evidence="3">The sequence shown here is derived from an EMBL/GenBank/DDBJ whole genome shotgun (WGS) entry which is preliminary data.</text>
</comment>
<dbReference type="AlphaFoldDB" id="A0ABD5X9C0"/>
<reference evidence="3 4" key="1">
    <citation type="journal article" date="2014" name="Int. J. Syst. Evol. Microbiol.">
        <title>Complete genome sequence of Corynebacterium casei LMG S-19264T (=DSM 44701T), isolated from a smear-ripened cheese.</title>
        <authorList>
            <consortium name="US DOE Joint Genome Institute (JGI-PGF)"/>
            <person name="Walter F."/>
            <person name="Albersmeier A."/>
            <person name="Kalinowski J."/>
            <person name="Ruckert C."/>
        </authorList>
    </citation>
    <scope>NUCLEOTIDE SEQUENCE [LARGE SCALE GENOMIC DNA]</scope>
    <source>
        <strain evidence="3 4">CGMCC 4.7215</strain>
    </source>
</reference>
<feature type="region of interest" description="Disordered" evidence="1">
    <location>
        <begin position="122"/>
        <end position="141"/>
    </location>
</feature>
<dbReference type="EMBL" id="JBHSZQ010000020">
    <property type="protein sequence ID" value="MFC7126396.1"/>
    <property type="molecule type" value="Genomic_DNA"/>
</dbReference>
<dbReference type="InterPro" id="IPR058367">
    <property type="entry name" value="DUF8054"/>
</dbReference>
<dbReference type="Proteomes" id="UP001596414">
    <property type="component" value="Unassembled WGS sequence"/>
</dbReference>
<protein>
    <recommendedName>
        <fullName evidence="2">DUF8054 domain-containing protein</fullName>
    </recommendedName>
</protein>
<name>A0ABD5X9C0_9EURY</name>
<dbReference type="Pfam" id="PF26239">
    <property type="entry name" value="DUF8054"/>
    <property type="match status" value="1"/>
</dbReference>
<feature type="compositionally biased region" description="Basic and acidic residues" evidence="1">
    <location>
        <begin position="125"/>
        <end position="138"/>
    </location>
</feature>
<accession>A0ABD5X9C0</accession>
<evidence type="ECO:0000259" key="2">
    <source>
        <dbReference type="Pfam" id="PF26239"/>
    </source>
</evidence>
<dbReference type="RefSeq" id="WP_267635950.1">
    <property type="nucleotide sequence ID" value="NZ_JAODIY010000001.1"/>
</dbReference>
<gene>
    <name evidence="3" type="ORF">ACFQJ7_10175</name>
</gene>
<proteinExistence type="predicted"/>
<evidence type="ECO:0000313" key="3">
    <source>
        <dbReference type="EMBL" id="MFC7126396.1"/>
    </source>
</evidence>
<evidence type="ECO:0000313" key="4">
    <source>
        <dbReference type="Proteomes" id="UP001596414"/>
    </source>
</evidence>
<sequence>MKLPEGRLCRRRVVTDLATPLSRALEDSFTGYARLVPQDALLLDSDSAGILTFDRGIPVIAYHTGTGCGGTDALADIAVAGPYRVELYNLDREALATVHDMSELTVEPGTPAEQLAGVTELAQQTRDRAPDERVDQESSQHAVEAFLEDEERIAEIQDAARQEAQKRASEWGFDN</sequence>
<organism evidence="3 4">
    <name type="scientific">Halovenus rubra</name>
    <dbReference type="NCBI Taxonomy" id="869890"/>
    <lineage>
        <taxon>Archaea</taxon>
        <taxon>Methanobacteriati</taxon>
        <taxon>Methanobacteriota</taxon>
        <taxon>Stenosarchaea group</taxon>
        <taxon>Halobacteria</taxon>
        <taxon>Halobacteriales</taxon>
        <taxon>Haloarculaceae</taxon>
        <taxon>Halovenus</taxon>
    </lineage>
</organism>
<feature type="domain" description="DUF8054" evidence="2">
    <location>
        <begin position="2"/>
        <end position="173"/>
    </location>
</feature>
<evidence type="ECO:0000256" key="1">
    <source>
        <dbReference type="SAM" id="MobiDB-lite"/>
    </source>
</evidence>